<accession>A0ABS7WPA2</accession>
<keyword evidence="4" id="KW-1185">Reference proteome</keyword>
<protein>
    <submittedName>
        <fullName evidence="3">DUF3373 family protein</fullName>
    </submittedName>
</protein>
<dbReference type="SUPFAM" id="SSF56935">
    <property type="entry name" value="Porins"/>
    <property type="match status" value="1"/>
</dbReference>
<evidence type="ECO:0000313" key="3">
    <source>
        <dbReference type="EMBL" id="MBZ7986598.1"/>
    </source>
</evidence>
<dbReference type="Pfam" id="PF11853">
    <property type="entry name" value="DUF3373"/>
    <property type="match status" value="1"/>
</dbReference>
<comment type="caution">
    <text evidence="3">The sequence shown here is derived from an EMBL/GenBank/DDBJ whole genome shotgun (WGS) entry which is preliminary data.</text>
</comment>
<keyword evidence="2" id="KW-0732">Signal</keyword>
<feature type="chain" id="PRO_5046820779" evidence="2">
    <location>
        <begin position="20"/>
        <end position="473"/>
    </location>
</feature>
<dbReference type="Proteomes" id="UP000786183">
    <property type="component" value="Unassembled WGS sequence"/>
</dbReference>
<proteinExistence type="predicted"/>
<sequence>MKKLSVILGACLFSTSLFGADANSEIENLKKQVSSLQKSIDELEQRADENEFTSALDKINFGLEFSTSVTNTNYNLAGHKYHANNKWMSELFLNMNAQINDKTKFYGRLSIAKNWSQMGWGLSGSHPLELDAGRNTRTSGPVVYLSRAYLDYAITPELIATIGRQPGTDGPGSNLRNNALRQSTYPALMLNVLGDALVLTYKPDVLSDYDFAARLAYGKVYQWDNEGKVKDWMGDQEDVDSNLYYAEVEGKIPALGDNLMIFNVAHLTDFSLPLPVLGVKNLGDLSLYNLHFEQNKAFGSDFNYFISLGYSKGSNSNHKNIDVTPIIKAQAAAQAAAGAAMSSNGKAAAATTTQAAVQEMFKINEKNGYSVHIGARYDFTQSFKFGYEFFWGSKYWYTMSRPSINDPLNMRMTRGMAHDVYGIYQLDRNQFLRLSYTHVDNKFSNSATPIGGSVKLKDKNKADSFMLMYNVKL</sequence>
<evidence type="ECO:0000256" key="2">
    <source>
        <dbReference type="SAM" id="SignalP"/>
    </source>
</evidence>
<keyword evidence="1" id="KW-0175">Coiled coil</keyword>
<feature type="signal peptide" evidence="2">
    <location>
        <begin position="1"/>
        <end position="19"/>
    </location>
</feature>
<dbReference type="EMBL" id="JACGBB010000001">
    <property type="protein sequence ID" value="MBZ7986598.1"/>
    <property type="molecule type" value="Genomic_DNA"/>
</dbReference>
<dbReference type="RefSeq" id="WP_224325076.1">
    <property type="nucleotide sequence ID" value="NZ_JACGBB010000001.1"/>
</dbReference>
<name>A0ABS7WPA2_9BACT</name>
<organism evidence="3 4">
    <name type="scientific">Campylobacter canadensis</name>
    <dbReference type="NCBI Taxonomy" id="449520"/>
    <lineage>
        <taxon>Bacteria</taxon>
        <taxon>Pseudomonadati</taxon>
        <taxon>Campylobacterota</taxon>
        <taxon>Epsilonproteobacteria</taxon>
        <taxon>Campylobacterales</taxon>
        <taxon>Campylobacteraceae</taxon>
        <taxon>Campylobacter</taxon>
    </lineage>
</organism>
<gene>
    <name evidence="3" type="ORF">AVCANL283_00530</name>
</gene>
<reference evidence="3 4" key="1">
    <citation type="submission" date="2020-07" db="EMBL/GenBank/DDBJ databases">
        <title>Transfer of Campylobacter canadensis to the novel genus Avispirillum gen. nov., that also includes two novel species recovered from migratory waterfowl: Avispirillum anseris sp. nov. and Avispirillum brantae sp. nov.</title>
        <authorList>
            <person name="Miller W.G."/>
            <person name="Chapman M.H."/>
            <person name="Yee E."/>
            <person name="Inglis G.D."/>
        </authorList>
    </citation>
    <scope>NUCLEOTIDE SEQUENCE [LARGE SCALE GENOMIC DNA]</scope>
    <source>
        <strain evidence="3 4">L283</strain>
    </source>
</reference>
<evidence type="ECO:0000256" key="1">
    <source>
        <dbReference type="SAM" id="Coils"/>
    </source>
</evidence>
<evidence type="ECO:0000313" key="4">
    <source>
        <dbReference type="Proteomes" id="UP000786183"/>
    </source>
</evidence>
<feature type="coiled-coil region" evidence="1">
    <location>
        <begin position="19"/>
        <end position="53"/>
    </location>
</feature>
<dbReference type="InterPro" id="IPR021803">
    <property type="entry name" value="DUF3373"/>
</dbReference>